<protein>
    <submittedName>
        <fullName evidence="1">Uncharacterized protein</fullName>
    </submittedName>
</protein>
<reference evidence="1" key="1">
    <citation type="submission" date="2014-11" db="EMBL/GenBank/DDBJ databases">
        <authorList>
            <person name="Amaro Gonzalez C."/>
        </authorList>
    </citation>
    <scope>NUCLEOTIDE SEQUENCE</scope>
</reference>
<name>A0A0E9XVU6_ANGAN</name>
<accession>A0A0E9XVU6</accession>
<evidence type="ECO:0000313" key="1">
    <source>
        <dbReference type="EMBL" id="JAI05986.1"/>
    </source>
</evidence>
<sequence length="69" mass="7826">MKYKQALALYTERSAFEAKTEQVTKCIGQHFIVTGQFTGWNSYLLITMYLHFATEACILCAKVESVSLV</sequence>
<reference evidence="1" key="2">
    <citation type="journal article" date="2015" name="Fish Shellfish Immunol.">
        <title>Early steps in the European eel (Anguilla anguilla)-Vibrio vulnificus interaction in the gills: Role of the RtxA13 toxin.</title>
        <authorList>
            <person name="Callol A."/>
            <person name="Pajuelo D."/>
            <person name="Ebbesson L."/>
            <person name="Teles M."/>
            <person name="MacKenzie S."/>
            <person name="Amaro C."/>
        </authorList>
    </citation>
    <scope>NUCLEOTIDE SEQUENCE</scope>
</reference>
<dbReference type="EMBL" id="GBXM01002592">
    <property type="protein sequence ID" value="JAI05986.1"/>
    <property type="molecule type" value="Transcribed_RNA"/>
</dbReference>
<proteinExistence type="predicted"/>
<organism evidence="1">
    <name type="scientific">Anguilla anguilla</name>
    <name type="common">European freshwater eel</name>
    <name type="synonym">Muraena anguilla</name>
    <dbReference type="NCBI Taxonomy" id="7936"/>
    <lineage>
        <taxon>Eukaryota</taxon>
        <taxon>Metazoa</taxon>
        <taxon>Chordata</taxon>
        <taxon>Craniata</taxon>
        <taxon>Vertebrata</taxon>
        <taxon>Euteleostomi</taxon>
        <taxon>Actinopterygii</taxon>
        <taxon>Neopterygii</taxon>
        <taxon>Teleostei</taxon>
        <taxon>Anguilliformes</taxon>
        <taxon>Anguillidae</taxon>
        <taxon>Anguilla</taxon>
    </lineage>
</organism>
<dbReference type="AlphaFoldDB" id="A0A0E9XVU6"/>